<keyword evidence="2" id="KW-0808">Transferase</keyword>
<dbReference type="EMBL" id="CAJNJA010074237">
    <property type="protein sequence ID" value="CAE7911754.1"/>
    <property type="molecule type" value="Genomic_DNA"/>
</dbReference>
<reference evidence="5" key="1">
    <citation type="submission" date="2021-02" db="EMBL/GenBank/DDBJ databases">
        <authorList>
            <person name="Dougan E. K."/>
            <person name="Rhodes N."/>
            <person name="Thang M."/>
            <person name="Chan C."/>
        </authorList>
    </citation>
    <scope>NUCLEOTIDE SEQUENCE</scope>
</reference>
<evidence type="ECO:0000313" key="6">
    <source>
        <dbReference type="Proteomes" id="UP000601435"/>
    </source>
</evidence>
<organism evidence="5 6">
    <name type="scientific">Symbiodinium necroappetens</name>
    <dbReference type="NCBI Taxonomy" id="1628268"/>
    <lineage>
        <taxon>Eukaryota</taxon>
        <taxon>Sar</taxon>
        <taxon>Alveolata</taxon>
        <taxon>Dinophyceae</taxon>
        <taxon>Suessiales</taxon>
        <taxon>Symbiodiniaceae</taxon>
        <taxon>Symbiodinium</taxon>
    </lineage>
</organism>
<dbReference type="Gene3D" id="3.40.50.10540">
    <property type="entry name" value="Crotonobetainyl-coa:carnitine coa-transferase, domain 1"/>
    <property type="match status" value="1"/>
</dbReference>
<dbReference type="SUPFAM" id="SSF89796">
    <property type="entry name" value="CoA-transferase family III (CaiB/BaiF)"/>
    <property type="match status" value="1"/>
</dbReference>
<feature type="compositionally biased region" description="Low complexity" evidence="3">
    <location>
        <begin position="179"/>
        <end position="190"/>
    </location>
</feature>
<feature type="non-terminal residue" evidence="5">
    <location>
        <position position="1"/>
    </location>
</feature>
<feature type="domain" description="HTH lacI-type" evidence="4">
    <location>
        <begin position="194"/>
        <end position="248"/>
    </location>
</feature>
<feature type="region of interest" description="Disordered" evidence="3">
    <location>
        <begin position="177"/>
        <end position="196"/>
    </location>
</feature>
<protein>
    <submittedName>
        <fullName evidence="5">Sugct protein</fullName>
    </submittedName>
</protein>
<dbReference type="OrthoDB" id="5863171at2759"/>
<dbReference type="PROSITE" id="PS50932">
    <property type="entry name" value="HTH_LACI_2"/>
    <property type="match status" value="1"/>
</dbReference>
<comment type="similarity">
    <text evidence="1">Belongs to the CoA-transferase III family.</text>
</comment>
<dbReference type="Gene3D" id="1.10.260.40">
    <property type="entry name" value="lambda repressor-like DNA-binding domains"/>
    <property type="match status" value="1"/>
</dbReference>
<proteinExistence type="inferred from homology"/>
<dbReference type="Proteomes" id="UP000601435">
    <property type="component" value="Unassembled WGS sequence"/>
</dbReference>
<dbReference type="SMART" id="SM00354">
    <property type="entry name" value="HTH_LACI"/>
    <property type="match status" value="1"/>
</dbReference>
<dbReference type="InterPro" id="IPR003673">
    <property type="entry name" value="CoA-Trfase_fam_III"/>
</dbReference>
<dbReference type="AlphaFoldDB" id="A0A813BQN6"/>
<gene>
    <name evidence="5" type="primary">Sugct</name>
    <name evidence="5" type="ORF">SNEC2469_LOCUS31099</name>
</gene>
<dbReference type="Pfam" id="PF00356">
    <property type="entry name" value="LacI"/>
    <property type="match status" value="1"/>
</dbReference>
<dbReference type="Pfam" id="PF02515">
    <property type="entry name" value="CoA_transf_3"/>
    <property type="match status" value="1"/>
</dbReference>
<evidence type="ECO:0000256" key="2">
    <source>
        <dbReference type="ARBA" id="ARBA00022679"/>
    </source>
</evidence>
<evidence type="ECO:0000259" key="4">
    <source>
        <dbReference type="PROSITE" id="PS50932"/>
    </source>
</evidence>
<dbReference type="InterPro" id="IPR044855">
    <property type="entry name" value="CoA-Trfase_III_dom3_sf"/>
</dbReference>
<dbReference type="GO" id="GO:0008410">
    <property type="term" value="F:CoA-transferase activity"/>
    <property type="evidence" value="ECO:0007669"/>
    <property type="project" value="TreeGrafter"/>
</dbReference>
<evidence type="ECO:0000256" key="1">
    <source>
        <dbReference type="ARBA" id="ARBA00008383"/>
    </source>
</evidence>
<dbReference type="PANTHER" id="PTHR48207">
    <property type="entry name" value="SUCCINATE--HYDROXYMETHYLGLUTARATE COA-TRANSFERASE"/>
    <property type="match status" value="1"/>
</dbReference>
<sequence length="421" mass="43304">AFPTADGYINVGAANQANWLRLLEALGAEHLAEDPRFAENKGRMANLDALVTALSPYFEARSTAQWLEIFEAKGFPAGPVLSVGEMHQDPQALAREMVVDLEHPTAGAMKTLGLPIKFSETPGGVARPAPLYGQHSREVLREAGYAEAEIEALVESGVLGEETALVPATFALGVPPPAMSASRPRSSPPSSLRPTVRTVAERAGVSTATVSRVVNGQVAADSPTGRRVRAVIAELGFRPSRLGRSLKTARSALVGIALPSLNDPLLSRVLQGAEAAAAAAGYGLLVTRLAAEEGAGAAAVERLLGHSVEGLLLAGAAPDPAALAGTPCVRLLDPGRAARRGMGCAGAGEGRGAGAGIGVGVEIAAALHELVALLQGCGHRRFAVLREAGLDDWLDAAVLRHAGLRPDLLVELPRGCGAPGE</sequence>
<dbReference type="CDD" id="cd01392">
    <property type="entry name" value="HTH_LacI"/>
    <property type="match status" value="1"/>
</dbReference>
<evidence type="ECO:0000313" key="5">
    <source>
        <dbReference type="EMBL" id="CAE7911754.1"/>
    </source>
</evidence>
<dbReference type="InterPro" id="IPR028082">
    <property type="entry name" value="Peripla_BP_I"/>
</dbReference>
<dbReference type="SUPFAM" id="SSF53822">
    <property type="entry name" value="Periplasmic binding protein-like I"/>
    <property type="match status" value="1"/>
</dbReference>
<feature type="non-terminal residue" evidence="5">
    <location>
        <position position="421"/>
    </location>
</feature>
<dbReference type="Gene3D" id="3.30.1540.10">
    <property type="entry name" value="formyl-coa transferase, domain 3"/>
    <property type="match status" value="1"/>
</dbReference>
<name>A0A813BQN6_9DINO</name>
<dbReference type="InterPro" id="IPR010982">
    <property type="entry name" value="Lambda_DNA-bd_dom_sf"/>
</dbReference>
<dbReference type="InterPro" id="IPR050483">
    <property type="entry name" value="CoA-transferase_III_domain"/>
</dbReference>
<dbReference type="Gene3D" id="3.40.50.2300">
    <property type="match status" value="1"/>
</dbReference>
<dbReference type="SUPFAM" id="SSF47413">
    <property type="entry name" value="lambda repressor-like DNA-binding domains"/>
    <property type="match status" value="1"/>
</dbReference>
<comment type="caution">
    <text evidence="5">The sequence shown here is derived from an EMBL/GenBank/DDBJ whole genome shotgun (WGS) entry which is preliminary data.</text>
</comment>
<dbReference type="GO" id="GO:0006355">
    <property type="term" value="P:regulation of DNA-templated transcription"/>
    <property type="evidence" value="ECO:0007669"/>
    <property type="project" value="InterPro"/>
</dbReference>
<dbReference type="GO" id="GO:0003677">
    <property type="term" value="F:DNA binding"/>
    <property type="evidence" value="ECO:0007669"/>
    <property type="project" value="InterPro"/>
</dbReference>
<dbReference type="PANTHER" id="PTHR48207:SF4">
    <property type="entry name" value="BLL6097 PROTEIN"/>
    <property type="match status" value="1"/>
</dbReference>
<evidence type="ECO:0000256" key="3">
    <source>
        <dbReference type="SAM" id="MobiDB-lite"/>
    </source>
</evidence>
<keyword evidence="6" id="KW-1185">Reference proteome</keyword>
<dbReference type="InterPro" id="IPR000843">
    <property type="entry name" value="HTH_LacI"/>
</dbReference>
<dbReference type="InterPro" id="IPR023606">
    <property type="entry name" value="CoA-Trfase_III_dom_1_sf"/>
</dbReference>
<accession>A0A813BQN6</accession>